<dbReference type="InterPro" id="IPR018393">
    <property type="entry name" value="NADHpl_OxRdtase_5_subgr"/>
</dbReference>
<dbReference type="AlphaFoldDB" id="A0A381PFG7"/>
<dbReference type="GO" id="GO:0008137">
    <property type="term" value="F:NADH dehydrogenase (ubiquinone) activity"/>
    <property type="evidence" value="ECO:0007669"/>
    <property type="project" value="InterPro"/>
</dbReference>
<dbReference type="Pfam" id="PF00662">
    <property type="entry name" value="Proton_antipo_N"/>
    <property type="match status" value="1"/>
</dbReference>
<comment type="subcellular location">
    <subcellularLocation>
        <location evidence="1">Membrane</location>
        <topology evidence="1">Multi-pass membrane protein</topology>
    </subcellularLocation>
</comment>
<feature type="transmembrane region" description="Helical" evidence="5">
    <location>
        <begin position="412"/>
        <end position="428"/>
    </location>
</feature>
<feature type="domain" description="NADH:quinone oxidoreductase/Mrp antiporter transmembrane" evidence="6">
    <location>
        <begin position="136"/>
        <end position="425"/>
    </location>
</feature>
<accession>A0A381PFG7</accession>
<evidence type="ECO:0000256" key="4">
    <source>
        <dbReference type="ARBA" id="ARBA00023136"/>
    </source>
</evidence>
<feature type="transmembrane region" description="Helical" evidence="5">
    <location>
        <begin position="86"/>
        <end position="106"/>
    </location>
</feature>
<feature type="transmembrane region" description="Helical" evidence="5">
    <location>
        <begin position="250"/>
        <end position="268"/>
    </location>
</feature>
<feature type="transmembrane region" description="Helical" evidence="5">
    <location>
        <begin position="181"/>
        <end position="200"/>
    </location>
</feature>
<feature type="transmembrane region" description="Helical" evidence="5">
    <location>
        <begin position="6"/>
        <end position="22"/>
    </location>
</feature>
<feature type="non-terminal residue" evidence="8">
    <location>
        <position position="1"/>
    </location>
</feature>
<keyword evidence="2 5" id="KW-0812">Transmembrane</keyword>
<dbReference type="GO" id="GO:0003954">
    <property type="term" value="F:NADH dehydrogenase activity"/>
    <property type="evidence" value="ECO:0007669"/>
    <property type="project" value="TreeGrafter"/>
</dbReference>
<evidence type="ECO:0000313" key="8">
    <source>
        <dbReference type="EMBL" id="SUZ65732.1"/>
    </source>
</evidence>
<evidence type="ECO:0000256" key="5">
    <source>
        <dbReference type="SAM" id="Phobius"/>
    </source>
</evidence>
<feature type="transmembrane region" description="Helical" evidence="5">
    <location>
        <begin position="141"/>
        <end position="160"/>
    </location>
</feature>
<feature type="transmembrane region" description="Helical" evidence="5">
    <location>
        <begin position="372"/>
        <end position="392"/>
    </location>
</feature>
<evidence type="ECO:0000256" key="3">
    <source>
        <dbReference type="ARBA" id="ARBA00022989"/>
    </source>
</evidence>
<keyword evidence="4 5" id="KW-0472">Membrane</keyword>
<evidence type="ECO:0000256" key="1">
    <source>
        <dbReference type="ARBA" id="ARBA00004141"/>
    </source>
</evidence>
<reference evidence="8" key="1">
    <citation type="submission" date="2018-05" db="EMBL/GenBank/DDBJ databases">
        <authorList>
            <person name="Lanie J.A."/>
            <person name="Ng W.-L."/>
            <person name="Kazmierczak K.M."/>
            <person name="Andrzejewski T.M."/>
            <person name="Davidsen T.M."/>
            <person name="Wayne K.J."/>
            <person name="Tettelin H."/>
            <person name="Glass J.I."/>
            <person name="Rusch D."/>
            <person name="Podicherti R."/>
            <person name="Tsui H.-C.T."/>
            <person name="Winkler M.E."/>
        </authorList>
    </citation>
    <scope>NUCLEOTIDE SEQUENCE</scope>
</reference>
<dbReference type="GO" id="GO:0015990">
    <property type="term" value="P:electron transport coupled proton transport"/>
    <property type="evidence" value="ECO:0007669"/>
    <property type="project" value="TreeGrafter"/>
</dbReference>
<dbReference type="PANTHER" id="PTHR42829:SF2">
    <property type="entry name" value="NADH-UBIQUINONE OXIDOREDUCTASE CHAIN 5"/>
    <property type="match status" value="1"/>
</dbReference>
<feature type="transmembrane region" description="Helical" evidence="5">
    <location>
        <begin position="280"/>
        <end position="302"/>
    </location>
</feature>
<dbReference type="PRINTS" id="PR01435">
    <property type="entry name" value="NPOXDRDTASE5"/>
</dbReference>
<dbReference type="NCBIfam" id="TIGR01974">
    <property type="entry name" value="NDH_I_L"/>
    <property type="match status" value="1"/>
</dbReference>
<dbReference type="PRINTS" id="PR01434">
    <property type="entry name" value="NADHDHGNASE5"/>
</dbReference>
<dbReference type="GO" id="GO:0016020">
    <property type="term" value="C:membrane"/>
    <property type="evidence" value="ECO:0007669"/>
    <property type="project" value="UniProtKB-SubCell"/>
</dbReference>
<dbReference type="NCBIfam" id="NF005141">
    <property type="entry name" value="PRK06590.1"/>
    <property type="match status" value="1"/>
</dbReference>
<evidence type="ECO:0000259" key="7">
    <source>
        <dbReference type="Pfam" id="PF00662"/>
    </source>
</evidence>
<sequence>LDAVWLVPALPLAGFLVLTFGGRRLREPIAGWLATGCMASSFVATLGVFLALVGRPSDDRRWVTTLFEWVPAGDLRVDAGFLVDPLSVTMCLFITGVGALIHLYSIGYMHGDDGYRRFFAYLNLFAFSMLVLVLGDNLLLTFLGWEGVGACSYLLISFWFTDEANATAGKKAFVTNRIGDWGFMVAIFLTFFTFGSIAYVDVLDTTAAGTVATSTATVIAVMLFVGAIGKSAQFPLYLWLPDAMAGPTPVSALIHAATMVTSGIYLLTRVNPIIADAADWVPTLIAWTGAGTALFAATIAVAQRDIKKVLAYSTISQLGYMFLAVGCGAYVAAVFHMVTHAFFKALLFLGSGSVIHGMNGDQDMAHYGGLRRFMPVTAGTFVVGWLAIAGVPPFAGFWSKDEILAFAWNESPLLWAVGLVTAVLTAFYM</sequence>
<feature type="transmembrane region" description="Helical" evidence="5">
    <location>
        <begin position="309"/>
        <end position="335"/>
    </location>
</feature>
<evidence type="ECO:0000259" key="6">
    <source>
        <dbReference type="Pfam" id="PF00361"/>
    </source>
</evidence>
<gene>
    <name evidence="8" type="ORF">METZ01_LOCUS18586</name>
</gene>
<protein>
    <recommendedName>
        <fullName evidence="9">NADH:quinone oxidoreductase/Mrp antiporter membrane subunit domain-containing protein</fullName>
    </recommendedName>
</protein>
<dbReference type="Pfam" id="PF00361">
    <property type="entry name" value="Proton_antipo_M"/>
    <property type="match status" value="1"/>
</dbReference>
<dbReference type="InterPro" id="IPR003945">
    <property type="entry name" value="NU5C-like"/>
</dbReference>
<dbReference type="GO" id="GO:0042773">
    <property type="term" value="P:ATP synthesis coupled electron transport"/>
    <property type="evidence" value="ECO:0007669"/>
    <property type="project" value="InterPro"/>
</dbReference>
<dbReference type="EMBL" id="UINC01000967">
    <property type="protein sequence ID" value="SUZ65732.1"/>
    <property type="molecule type" value="Genomic_DNA"/>
</dbReference>
<dbReference type="InterPro" id="IPR001516">
    <property type="entry name" value="Proton_antipo_N"/>
</dbReference>
<feature type="non-terminal residue" evidence="8">
    <location>
        <position position="429"/>
    </location>
</feature>
<feature type="transmembrane region" description="Helical" evidence="5">
    <location>
        <begin position="29"/>
        <end position="53"/>
    </location>
</feature>
<dbReference type="InterPro" id="IPR001750">
    <property type="entry name" value="ND/Mrp_TM"/>
</dbReference>
<name>A0A381PFG7_9ZZZZ</name>
<evidence type="ECO:0008006" key="9">
    <source>
        <dbReference type="Google" id="ProtNLM"/>
    </source>
</evidence>
<proteinExistence type="predicted"/>
<evidence type="ECO:0000256" key="2">
    <source>
        <dbReference type="ARBA" id="ARBA00022692"/>
    </source>
</evidence>
<feature type="transmembrane region" description="Helical" evidence="5">
    <location>
        <begin position="118"/>
        <end position="135"/>
    </location>
</feature>
<feature type="domain" description="NADH-Ubiquinone oxidoreductase (complex I) chain 5 N-terminal" evidence="7">
    <location>
        <begin position="69"/>
        <end position="119"/>
    </location>
</feature>
<organism evidence="8">
    <name type="scientific">marine metagenome</name>
    <dbReference type="NCBI Taxonomy" id="408172"/>
    <lineage>
        <taxon>unclassified sequences</taxon>
        <taxon>metagenomes</taxon>
        <taxon>ecological metagenomes</taxon>
    </lineage>
</organism>
<dbReference type="PANTHER" id="PTHR42829">
    <property type="entry name" value="NADH-UBIQUINONE OXIDOREDUCTASE CHAIN 5"/>
    <property type="match status" value="1"/>
</dbReference>
<keyword evidence="3 5" id="KW-1133">Transmembrane helix</keyword>
<feature type="transmembrane region" description="Helical" evidence="5">
    <location>
        <begin position="206"/>
        <end position="229"/>
    </location>
</feature>